<name>A0A8S5TGN5_9CAUD</name>
<sequence>MKNVSIECEFITIEELREKCKDGLKEKMIDSELEKMDNYKTATCLCVPLEDECSDYSDDESVEDKLKLLIVSGSKENTSFQSVSNGIRATKSIIANIYPDNERTLLHIMVNYSYLFDYIESVSKDDIKIMLDLLYSDYNTRLLLI</sequence>
<accession>A0A8S5TGN5</accession>
<evidence type="ECO:0000313" key="1">
    <source>
        <dbReference type="EMBL" id="DAF62461.1"/>
    </source>
</evidence>
<reference evidence="1" key="1">
    <citation type="journal article" date="2021" name="Proc. Natl. Acad. Sci. U.S.A.">
        <title>A Catalog of Tens of Thousands of Viruses from Human Metagenomes Reveals Hidden Associations with Chronic Diseases.</title>
        <authorList>
            <person name="Tisza M.J."/>
            <person name="Buck C.B."/>
        </authorList>
    </citation>
    <scope>NUCLEOTIDE SEQUENCE</scope>
    <source>
        <strain evidence="1">CtIty1</strain>
    </source>
</reference>
<proteinExistence type="predicted"/>
<protein>
    <submittedName>
        <fullName evidence="1">Uncharacterized protein</fullName>
    </submittedName>
</protein>
<organism evidence="1">
    <name type="scientific">Myoviridae sp. ctIty1</name>
    <dbReference type="NCBI Taxonomy" id="2827673"/>
    <lineage>
        <taxon>Viruses</taxon>
        <taxon>Duplodnaviria</taxon>
        <taxon>Heunggongvirae</taxon>
        <taxon>Uroviricota</taxon>
        <taxon>Caudoviricetes</taxon>
    </lineage>
</organism>
<dbReference type="EMBL" id="BK032823">
    <property type="protein sequence ID" value="DAF62461.1"/>
    <property type="molecule type" value="Genomic_DNA"/>
</dbReference>